<evidence type="ECO:0000259" key="1">
    <source>
        <dbReference type="Pfam" id="PF00149"/>
    </source>
</evidence>
<dbReference type="PANTHER" id="PTHR37844">
    <property type="entry name" value="SER/THR PROTEIN PHOSPHATASE SUPERFAMILY (AFU_ORTHOLOGUE AFUA_1G14840)"/>
    <property type="match status" value="1"/>
</dbReference>
<dbReference type="SUPFAM" id="SSF56300">
    <property type="entry name" value="Metallo-dependent phosphatases"/>
    <property type="match status" value="1"/>
</dbReference>
<protein>
    <submittedName>
        <fullName evidence="2">Metallophosphoesterase</fullName>
    </submittedName>
</protein>
<dbReference type="RefSeq" id="WP_131256651.1">
    <property type="nucleotide sequence ID" value="NZ_JBHSUS010000001.1"/>
</dbReference>
<sequence length="256" mass="29422">MRLLLLSDLHLEFLSKPQKLYAAISPNMADAVVLAGDIACGTGAEDVIRYLVGVGYRVIYVLGNHEFYGHDPEQLIAQWREISERTPGLYFLHNDAVTLDGITFWGTVLWSHLNTQRQTEAVDRLLRQNLKRVADFRHIKVWSPKMMQQHYYQALDYLTRFLHQPTTGRIVVISHFLPSYRCIDTAFAASPLNPYFASPLDKLIEQTQPALWLHGHTHSSVRLSIGQTRIMANPRGYPHLAHELNPQISWDQVIWL</sequence>
<name>A0ABW1XM85_9ALTE</name>
<dbReference type="InterPro" id="IPR004843">
    <property type="entry name" value="Calcineurin-like_PHP"/>
</dbReference>
<dbReference type="Pfam" id="PF00149">
    <property type="entry name" value="Metallophos"/>
    <property type="match status" value="1"/>
</dbReference>
<dbReference type="Proteomes" id="UP001596364">
    <property type="component" value="Unassembled WGS sequence"/>
</dbReference>
<feature type="domain" description="Calcineurin-like phosphoesterase" evidence="1">
    <location>
        <begin position="1"/>
        <end position="219"/>
    </location>
</feature>
<dbReference type="PANTHER" id="PTHR37844:SF2">
    <property type="entry name" value="SER_THR PROTEIN PHOSPHATASE SUPERFAMILY (AFU_ORTHOLOGUE AFUA_1G14840)"/>
    <property type="match status" value="1"/>
</dbReference>
<dbReference type="InterPro" id="IPR029052">
    <property type="entry name" value="Metallo-depent_PP-like"/>
</dbReference>
<dbReference type="Gene3D" id="3.60.21.10">
    <property type="match status" value="1"/>
</dbReference>
<proteinExistence type="predicted"/>
<evidence type="ECO:0000313" key="3">
    <source>
        <dbReference type="Proteomes" id="UP001596364"/>
    </source>
</evidence>
<dbReference type="EMBL" id="JBHSUS010000001">
    <property type="protein sequence ID" value="MFC6439759.1"/>
    <property type="molecule type" value="Genomic_DNA"/>
</dbReference>
<reference evidence="3" key="1">
    <citation type="journal article" date="2019" name="Int. J. Syst. Evol. Microbiol.">
        <title>The Global Catalogue of Microorganisms (GCM) 10K type strain sequencing project: providing services to taxonomists for standard genome sequencing and annotation.</title>
        <authorList>
            <consortium name="The Broad Institute Genomics Platform"/>
            <consortium name="The Broad Institute Genome Sequencing Center for Infectious Disease"/>
            <person name="Wu L."/>
            <person name="Ma J."/>
        </authorList>
    </citation>
    <scope>NUCLEOTIDE SEQUENCE [LARGE SCALE GENOMIC DNA]</scope>
    <source>
        <strain evidence="3">CGMCC 1.16031</strain>
    </source>
</reference>
<organism evidence="2 3">
    <name type="scientific">Pseudobowmanella zhangzhouensis</name>
    <dbReference type="NCBI Taxonomy" id="1537679"/>
    <lineage>
        <taxon>Bacteria</taxon>
        <taxon>Pseudomonadati</taxon>
        <taxon>Pseudomonadota</taxon>
        <taxon>Gammaproteobacteria</taxon>
        <taxon>Alteromonadales</taxon>
        <taxon>Alteromonadaceae</taxon>
    </lineage>
</organism>
<gene>
    <name evidence="2" type="ORF">ACFP85_06315</name>
</gene>
<keyword evidence="3" id="KW-1185">Reference proteome</keyword>
<accession>A0ABW1XM85</accession>
<comment type="caution">
    <text evidence="2">The sequence shown here is derived from an EMBL/GenBank/DDBJ whole genome shotgun (WGS) entry which is preliminary data.</text>
</comment>
<evidence type="ECO:0000313" key="2">
    <source>
        <dbReference type="EMBL" id="MFC6439759.1"/>
    </source>
</evidence>